<evidence type="ECO:0000313" key="10">
    <source>
        <dbReference type="Proteomes" id="UP000069926"/>
    </source>
</evidence>
<evidence type="ECO:0000313" key="9">
    <source>
        <dbReference type="EMBL" id="AMA64916.1"/>
    </source>
</evidence>
<dbReference type="AlphaFoldDB" id="A0A109QB63"/>
<dbReference type="PATRIC" id="fig|634113.3.peg.326"/>
<dbReference type="Proteomes" id="UP000069926">
    <property type="component" value="Chromosome"/>
</dbReference>
<organism evidence="9 10">
    <name type="scientific">Candidatus Arsenophonus lipoptenae</name>
    <dbReference type="NCBI Taxonomy" id="634113"/>
    <lineage>
        <taxon>Bacteria</taxon>
        <taxon>Pseudomonadati</taxon>
        <taxon>Pseudomonadota</taxon>
        <taxon>Gammaproteobacteria</taxon>
        <taxon>Enterobacterales</taxon>
        <taxon>Morganellaceae</taxon>
        <taxon>Arsenophonus</taxon>
    </lineage>
</organism>
<evidence type="ECO:0000256" key="7">
    <source>
        <dbReference type="RuleBase" id="RU003792"/>
    </source>
</evidence>
<keyword evidence="3 4" id="KW-0413">Isomerase</keyword>
<protein>
    <recommendedName>
        <fullName evidence="4">tRNA pseudouridine synthase A</fullName>
        <ecNumber evidence="4">5.4.99.12</ecNumber>
    </recommendedName>
    <alternativeName>
        <fullName evidence="4">tRNA pseudouridine(38-40) synthase</fullName>
    </alternativeName>
    <alternativeName>
        <fullName evidence="4">tRNA pseudouridylate synthase I</fullName>
    </alternativeName>
    <alternativeName>
        <fullName evidence="4">tRNA-uridine isomerase I</fullName>
    </alternativeName>
</protein>
<name>A0A109QB63_9GAMM</name>
<dbReference type="KEGG" id="asy:AUT07_00335"/>
<evidence type="ECO:0000256" key="1">
    <source>
        <dbReference type="ARBA" id="ARBA00009375"/>
    </source>
</evidence>
<dbReference type="InterPro" id="IPR020095">
    <property type="entry name" value="PsdUridine_synth_TruA_C"/>
</dbReference>
<comment type="similarity">
    <text evidence="1 4 7">Belongs to the tRNA pseudouridine synthase TruA family.</text>
</comment>
<evidence type="ECO:0000256" key="3">
    <source>
        <dbReference type="ARBA" id="ARBA00023235"/>
    </source>
</evidence>
<dbReference type="InterPro" id="IPR020103">
    <property type="entry name" value="PsdUridine_synth_cat_dom_sf"/>
</dbReference>
<dbReference type="InterPro" id="IPR020097">
    <property type="entry name" value="PsdUridine_synth_TruA_a/b_dom"/>
</dbReference>
<feature type="binding site" evidence="4 6">
    <location>
        <position position="110"/>
    </location>
    <ligand>
        <name>substrate</name>
    </ligand>
</feature>
<dbReference type="CDD" id="cd02570">
    <property type="entry name" value="PseudoU_synth_EcTruA"/>
    <property type="match status" value="1"/>
</dbReference>
<dbReference type="InterPro" id="IPR020094">
    <property type="entry name" value="TruA/RsuA/RluB/E/F_N"/>
</dbReference>
<evidence type="ECO:0000259" key="8">
    <source>
        <dbReference type="Pfam" id="PF01416"/>
    </source>
</evidence>
<reference evidence="9 10" key="1">
    <citation type="submission" date="2016-01" db="EMBL/GenBank/DDBJ databases">
        <title>Genome sequence of Ca. Arsenophonus lipopteni, the exclusive symbiont of a blood sucking fly Lipoptena cervi (Diptera: Hippoboscidae).</title>
        <authorList>
            <person name="Novakova E."/>
            <person name="Hypsa V."/>
            <person name="Nguyen P."/>
            <person name="Husnik F."/>
            <person name="Darby A.C."/>
        </authorList>
    </citation>
    <scope>NUCLEOTIDE SEQUENCE [LARGE SCALE GENOMIC DNA]</scope>
    <source>
        <strain evidence="9 10">CB</strain>
    </source>
</reference>
<dbReference type="OrthoDB" id="9811823at2"/>
<dbReference type="Gene3D" id="3.30.70.580">
    <property type="entry name" value="Pseudouridine synthase I, catalytic domain, N-terminal subdomain"/>
    <property type="match status" value="1"/>
</dbReference>
<keyword evidence="10" id="KW-1185">Reference proteome</keyword>
<dbReference type="Pfam" id="PF01416">
    <property type="entry name" value="PseudoU_synth_1"/>
    <property type="match status" value="2"/>
</dbReference>
<dbReference type="PANTHER" id="PTHR11142:SF0">
    <property type="entry name" value="TRNA PSEUDOURIDINE SYNTHASE-LIKE 1"/>
    <property type="match status" value="1"/>
</dbReference>
<dbReference type="GO" id="GO:0003723">
    <property type="term" value="F:RNA binding"/>
    <property type="evidence" value="ECO:0007669"/>
    <property type="project" value="InterPro"/>
</dbReference>
<dbReference type="EMBL" id="CP013920">
    <property type="protein sequence ID" value="AMA64916.1"/>
    <property type="molecule type" value="Genomic_DNA"/>
</dbReference>
<comment type="catalytic activity">
    <reaction evidence="4 7">
        <text>uridine(38/39/40) in tRNA = pseudouridine(38/39/40) in tRNA</text>
        <dbReference type="Rhea" id="RHEA:22376"/>
        <dbReference type="Rhea" id="RHEA-COMP:10085"/>
        <dbReference type="Rhea" id="RHEA-COMP:10087"/>
        <dbReference type="ChEBI" id="CHEBI:65314"/>
        <dbReference type="ChEBI" id="CHEBI:65315"/>
        <dbReference type="EC" id="5.4.99.12"/>
    </reaction>
</comment>
<proteinExistence type="inferred from homology"/>
<evidence type="ECO:0000256" key="4">
    <source>
        <dbReference type="HAMAP-Rule" id="MF_00171"/>
    </source>
</evidence>
<feature type="domain" description="Pseudouridine synthase I TruA alpha/beta" evidence="8">
    <location>
        <begin position="143"/>
        <end position="245"/>
    </location>
</feature>
<accession>A0A109QB63</accession>
<dbReference type="GO" id="GO:0160147">
    <property type="term" value="F:tRNA pseudouridine(38-40) synthase activity"/>
    <property type="evidence" value="ECO:0007669"/>
    <property type="project" value="UniProtKB-EC"/>
</dbReference>
<gene>
    <name evidence="4 9" type="primary">truA</name>
    <name evidence="9" type="ORF">AUT07_00335</name>
</gene>
<comment type="caution">
    <text evidence="4">Lacks conserved residue(s) required for the propagation of feature annotation.</text>
</comment>
<dbReference type="SUPFAM" id="SSF55120">
    <property type="entry name" value="Pseudouridine synthase"/>
    <property type="match status" value="1"/>
</dbReference>
<dbReference type="STRING" id="634113.AUT07_00335"/>
<dbReference type="Gene3D" id="3.30.70.660">
    <property type="entry name" value="Pseudouridine synthase I, catalytic domain, C-terminal subdomain"/>
    <property type="match status" value="1"/>
</dbReference>
<dbReference type="FunFam" id="3.30.70.580:FF:000001">
    <property type="entry name" value="tRNA pseudouridine synthase A"/>
    <property type="match status" value="1"/>
</dbReference>
<feature type="active site" description="Nucleophile" evidence="4 5">
    <location>
        <position position="52"/>
    </location>
</feature>
<evidence type="ECO:0000256" key="2">
    <source>
        <dbReference type="ARBA" id="ARBA00022694"/>
    </source>
</evidence>
<feature type="domain" description="Pseudouridine synthase I TruA alpha/beta" evidence="8">
    <location>
        <begin position="9"/>
        <end position="103"/>
    </location>
</feature>
<keyword evidence="2 4" id="KW-0819">tRNA processing</keyword>
<evidence type="ECO:0000256" key="5">
    <source>
        <dbReference type="PIRSR" id="PIRSR001430-1"/>
    </source>
</evidence>
<comment type="function">
    <text evidence="4">Formation of pseudouridine at positions 38, 39 and 40 in the anticodon stem and loop of transfer RNAs.</text>
</comment>
<dbReference type="PIRSF" id="PIRSF001430">
    <property type="entry name" value="tRNA_psdUrid_synth"/>
    <property type="match status" value="1"/>
</dbReference>
<evidence type="ECO:0000256" key="6">
    <source>
        <dbReference type="PIRSR" id="PIRSR001430-2"/>
    </source>
</evidence>
<dbReference type="HAMAP" id="MF_00171">
    <property type="entry name" value="TruA"/>
    <property type="match status" value="1"/>
</dbReference>
<dbReference type="InterPro" id="IPR001406">
    <property type="entry name" value="PsdUridine_synth_TruA"/>
</dbReference>
<comment type="subunit">
    <text evidence="4">Homodimer.</text>
</comment>
<dbReference type="EC" id="5.4.99.12" evidence="4"/>
<dbReference type="NCBIfam" id="TIGR00071">
    <property type="entry name" value="hisT_truA"/>
    <property type="match status" value="1"/>
</dbReference>
<sequence>MIKIALGIEYNGSNYYGWQSQQTVKSIQFCVELALSKVANEFIQVYCSGRTDAGVHAIGQVIHFETSVIRQDSAWIHGVNSNLPSDIVVHWYKLVNSDFHARFSATARRYIYVIFNRKYRSAILASGITHYPKLLDAEKMNIAAQVLVGEHDFTSFRSIKCQSKSPWRHIKHIRVNRYGNYIMIDIKADSFVHHMVRNIVGSLFSIGSGDQDINWIKNLLELKDRTKAAATAKATGLYLISIDYPSKFDLPKTIELPFFLYPFNKIIL</sequence>
<dbReference type="GO" id="GO:0031119">
    <property type="term" value="P:tRNA pseudouridine synthesis"/>
    <property type="evidence" value="ECO:0007669"/>
    <property type="project" value="UniProtKB-UniRule"/>
</dbReference>
<dbReference type="RefSeq" id="WP_066283361.1">
    <property type="nucleotide sequence ID" value="NZ_CP013920.1"/>
</dbReference>
<dbReference type="PANTHER" id="PTHR11142">
    <property type="entry name" value="PSEUDOURIDYLATE SYNTHASE"/>
    <property type="match status" value="1"/>
</dbReference>